<comment type="caution">
    <text evidence="5">The sequence shown here is derived from an EMBL/GenBank/DDBJ whole genome shotgun (WGS) entry which is preliminary data.</text>
</comment>
<dbReference type="PANTHER" id="PTHR21666:SF289">
    <property type="entry name" value="L-ALA--D-GLU ENDOPEPTIDASE"/>
    <property type="match status" value="1"/>
</dbReference>
<dbReference type="GO" id="GO:0004222">
    <property type="term" value="F:metalloendopeptidase activity"/>
    <property type="evidence" value="ECO:0007669"/>
    <property type="project" value="TreeGrafter"/>
</dbReference>
<dbReference type="InterPro" id="IPR050570">
    <property type="entry name" value="Cell_wall_metabolism_enzyme"/>
</dbReference>
<feature type="signal peptide" evidence="3">
    <location>
        <begin position="1"/>
        <end position="26"/>
    </location>
</feature>
<dbReference type="PANTHER" id="PTHR21666">
    <property type="entry name" value="PEPTIDASE-RELATED"/>
    <property type="match status" value="1"/>
</dbReference>
<feature type="domain" description="M23ase beta-sheet core" evidence="4">
    <location>
        <begin position="299"/>
        <end position="389"/>
    </location>
</feature>
<dbReference type="Proteomes" id="UP000317155">
    <property type="component" value="Unassembled WGS sequence"/>
</dbReference>
<accession>A0A550J8F4</accession>
<feature type="compositionally biased region" description="Basic and acidic residues" evidence="2">
    <location>
        <begin position="55"/>
        <end position="64"/>
    </location>
</feature>
<proteinExistence type="predicted"/>
<dbReference type="OrthoDB" id="9784703at2"/>
<evidence type="ECO:0000313" key="6">
    <source>
        <dbReference type="Proteomes" id="UP000317155"/>
    </source>
</evidence>
<evidence type="ECO:0000256" key="2">
    <source>
        <dbReference type="SAM" id="MobiDB-lite"/>
    </source>
</evidence>
<dbReference type="EMBL" id="VJVV01000010">
    <property type="protein sequence ID" value="TRO79471.1"/>
    <property type="molecule type" value="Genomic_DNA"/>
</dbReference>
<organism evidence="5 6">
    <name type="scientific">Trichloromonas acetexigens</name>
    <dbReference type="NCBI Taxonomy" id="38815"/>
    <lineage>
        <taxon>Bacteria</taxon>
        <taxon>Pseudomonadati</taxon>
        <taxon>Thermodesulfobacteriota</taxon>
        <taxon>Desulfuromonadia</taxon>
        <taxon>Desulfuromonadales</taxon>
        <taxon>Trichloromonadaceae</taxon>
        <taxon>Trichloromonas</taxon>
    </lineage>
</organism>
<reference evidence="5 6" key="1">
    <citation type="submission" date="2019-07" db="EMBL/GenBank/DDBJ databases">
        <title>Insights of Desulfuromonas acetexigens electromicrobiology.</title>
        <authorList>
            <person name="Katuri K."/>
            <person name="Sapireddy V."/>
            <person name="Shaw D.R."/>
            <person name="Saikaly P."/>
        </authorList>
    </citation>
    <scope>NUCLEOTIDE SEQUENCE [LARGE SCALE GENOMIC DNA]</scope>
    <source>
        <strain evidence="5 6">2873</strain>
    </source>
</reference>
<keyword evidence="6" id="KW-1185">Reference proteome</keyword>
<feature type="chain" id="PRO_5022162414" evidence="3">
    <location>
        <begin position="27"/>
        <end position="396"/>
    </location>
</feature>
<evidence type="ECO:0000256" key="3">
    <source>
        <dbReference type="SAM" id="SignalP"/>
    </source>
</evidence>
<dbReference type="RefSeq" id="WP_092053538.1">
    <property type="nucleotide sequence ID" value="NZ_FOJJ01000002.1"/>
</dbReference>
<feature type="region of interest" description="Disordered" evidence="2">
    <location>
        <begin position="45"/>
        <end position="64"/>
    </location>
</feature>
<keyword evidence="1 3" id="KW-0732">Signal</keyword>
<dbReference type="InterPro" id="IPR011055">
    <property type="entry name" value="Dup_hybrid_motif"/>
</dbReference>
<protein>
    <submittedName>
        <fullName evidence="5">Peptidoglycan DD-metalloendopeptidase family protein</fullName>
    </submittedName>
</protein>
<sequence>MKSRIGFFLILLFCALLAYPPGESLAADKKADETRQSLKEIEQRLSQASKSLSKKQKEEKSLGKDLKTVENELARLQKRMANQEERLAALKEELAAAEGESARRKEAAESLRGQVERRLVTLYKSGDMGLLRTLMLAQSPARMAEDYEFFGRIVRRDRELLDGYRRRLDELSATRERLTGLQKEQETLVAQGRHDRESLKKAAGLKKRLLAKVKTDKSKLASEVAALKERAARLSSLVKKLESTKPRAYTSKPSAQDPKTPLANPFGRQKGRLSWPVKGKVKVPFGTGRHADLGTLYESHGIEISASPQQPVTAVWSGRVAFANEFKGYGNLLILDHGDSYYTLYAQASRLAKRVGETVAQGETVAYAGYEGSDTVYFEIRHRGTPLNPAPWLKPR</sequence>
<dbReference type="InterPro" id="IPR016047">
    <property type="entry name" value="M23ase_b-sheet_dom"/>
</dbReference>
<evidence type="ECO:0000256" key="1">
    <source>
        <dbReference type="ARBA" id="ARBA00022729"/>
    </source>
</evidence>
<dbReference type="Pfam" id="PF01551">
    <property type="entry name" value="Peptidase_M23"/>
    <property type="match status" value="1"/>
</dbReference>
<dbReference type="CDD" id="cd12797">
    <property type="entry name" value="M23_peptidase"/>
    <property type="match status" value="1"/>
</dbReference>
<evidence type="ECO:0000259" key="4">
    <source>
        <dbReference type="Pfam" id="PF01551"/>
    </source>
</evidence>
<feature type="region of interest" description="Disordered" evidence="2">
    <location>
        <begin position="243"/>
        <end position="269"/>
    </location>
</feature>
<dbReference type="Gene3D" id="2.70.70.10">
    <property type="entry name" value="Glucose Permease (Domain IIA)"/>
    <property type="match status" value="1"/>
</dbReference>
<name>A0A550J8F4_9BACT</name>
<evidence type="ECO:0000313" key="5">
    <source>
        <dbReference type="EMBL" id="TRO79471.1"/>
    </source>
</evidence>
<dbReference type="AlphaFoldDB" id="A0A550J8F4"/>
<dbReference type="SUPFAM" id="SSF51261">
    <property type="entry name" value="Duplicated hybrid motif"/>
    <property type="match status" value="1"/>
</dbReference>
<dbReference type="Gene3D" id="6.10.250.3150">
    <property type="match status" value="1"/>
</dbReference>
<gene>
    <name evidence="5" type="ORF">FL622_13050</name>
</gene>